<dbReference type="PANTHER" id="PTHR46558:SF11">
    <property type="entry name" value="HTH-TYPE TRANSCRIPTIONAL REGULATOR XRE"/>
    <property type="match status" value="1"/>
</dbReference>
<dbReference type="PROSITE" id="PS50943">
    <property type="entry name" value="HTH_CROC1"/>
    <property type="match status" value="1"/>
</dbReference>
<organism evidence="4 5">
    <name type="scientific">[Collinsella] massiliensis</name>
    <dbReference type="NCBI Taxonomy" id="1232426"/>
    <lineage>
        <taxon>Bacteria</taxon>
        <taxon>Bacillati</taxon>
        <taxon>Actinomycetota</taxon>
        <taxon>Coriobacteriia</taxon>
        <taxon>Coriobacteriales</taxon>
        <taxon>Coriobacteriaceae</taxon>
        <taxon>Enorma</taxon>
    </lineage>
</organism>
<dbReference type="Gene3D" id="1.10.260.40">
    <property type="entry name" value="lambda repressor-like DNA-binding domains"/>
    <property type="match status" value="1"/>
</dbReference>
<keyword evidence="2" id="KW-0472">Membrane</keyword>
<gene>
    <name evidence="4" type="ORF">B5G02_04385</name>
</gene>
<dbReference type="SMART" id="SM00530">
    <property type="entry name" value="HTH_XRE"/>
    <property type="match status" value="1"/>
</dbReference>
<dbReference type="PANTHER" id="PTHR46558">
    <property type="entry name" value="TRACRIPTIONAL REGULATORY PROTEIN-RELATED-RELATED"/>
    <property type="match status" value="1"/>
</dbReference>
<sequence>MAQKSFGATISALRKQKGMTQLDLARQMGVTDKAVSKWERDLSFPDVATLPKLAELLDTSVDELLEVQTAAKNPEGARTKAPALVRLVLKAVALAMGVGVTALTIMDEVEPRNAFCLLGIGVACLGIVQLMDGGEADE</sequence>
<dbReference type="RefSeq" id="WP_094335335.1">
    <property type="nucleotide sequence ID" value="NZ_NFIE01000008.1"/>
</dbReference>
<accession>A0A1Y3Y3A8</accession>
<dbReference type="Pfam" id="PF01381">
    <property type="entry name" value="HTH_3"/>
    <property type="match status" value="1"/>
</dbReference>
<keyword evidence="2" id="KW-1133">Transmembrane helix</keyword>
<dbReference type="CDD" id="cd00093">
    <property type="entry name" value="HTH_XRE"/>
    <property type="match status" value="1"/>
</dbReference>
<dbReference type="GO" id="GO:0003677">
    <property type="term" value="F:DNA binding"/>
    <property type="evidence" value="ECO:0007669"/>
    <property type="project" value="UniProtKB-KW"/>
</dbReference>
<evidence type="ECO:0000256" key="1">
    <source>
        <dbReference type="ARBA" id="ARBA00023125"/>
    </source>
</evidence>
<dbReference type="SUPFAM" id="SSF47413">
    <property type="entry name" value="lambda repressor-like DNA-binding domains"/>
    <property type="match status" value="1"/>
</dbReference>
<evidence type="ECO:0000259" key="3">
    <source>
        <dbReference type="PROSITE" id="PS50943"/>
    </source>
</evidence>
<feature type="transmembrane region" description="Helical" evidence="2">
    <location>
        <begin position="87"/>
        <end position="106"/>
    </location>
</feature>
<dbReference type="InterPro" id="IPR010982">
    <property type="entry name" value="Lambda_DNA-bd_dom_sf"/>
</dbReference>
<dbReference type="InterPro" id="IPR001387">
    <property type="entry name" value="Cro/C1-type_HTH"/>
</dbReference>
<dbReference type="OrthoDB" id="9813152at2"/>
<evidence type="ECO:0000313" key="5">
    <source>
        <dbReference type="Proteomes" id="UP000195781"/>
    </source>
</evidence>
<feature type="domain" description="HTH cro/C1-type" evidence="3">
    <location>
        <begin position="10"/>
        <end position="64"/>
    </location>
</feature>
<dbReference type="Proteomes" id="UP000195781">
    <property type="component" value="Unassembled WGS sequence"/>
</dbReference>
<reference evidence="5" key="1">
    <citation type="submission" date="2017-04" db="EMBL/GenBank/DDBJ databases">
        <title>Function of individual gut microbiota members based on whole genome sequencing of pure cultures obtained from chicken caecum.</title>
        <authorList>
            <person name="Medvecky M."/>
            <person name="Cejkova D."/>
            <person name="Polansky O."/>
            <person name="Karasova D."/>
            <person name="Kubasova T."/>
            <person name="Cizek A."/>
            <person name="Rychlik I."/>
        </authorList>
    </citation>
    <scope>NUCLEOTIDE SEQUENCE [LARGE SCALE GENOMIC DNA]</scope>
    <source>
        <strain evidence="5">An5</strain>
    </source>
</reference>
<dbReference type="EMBL" id="NFIE01000008">
    <property type="protein sequence ID" value="OUN88810.1"/>
    <property type="molecule type" value="Genomic_DNA"/>
</dbReference>
<keyword evidence="2" id="KW-0812">Transmembrane</keyword>
<comment type="caution">
    <text evidence="4">The sequence shown here is derived from an EMBL/GenBank/DDBJ whole genome shotgun (WGS) entry which is preliminary data.</text>
</comment>
<dbReference type="AlphaFoldDB" id="A0A1Y3Y3A8"/>
<proteinExistence type="predicted"/>
<evidence type="ECO:0000313" key="4">
    <source>
        <dbReference type="EMBL" id="OUN88810.1"/>
    </source>
</evidence>
<protein>
    <recommendedName>
        <fullName evidence="3">HTH cro/C1-type domain-containing protein</fullName>
    </recommendedName>
</protein>
<evidence type="ECO:0000256" key="2">
    <source>
        <dbReference type="SAM" id="Phobius"/>
    </source>
</evidence>
<name>A0A1Y3Y3A8_9ACTN</name>
<keyword evidence="1" id="KW-0238">DNA-binding</keyword>
<keyword evidence="5" id="KW-1185">Reference proteome</keyword>